<proteinExistence type="predicted"/>
<dbReference type="EMBL" id="CACRUS010000006">
    <property type="protein sequence ID" value="VYU01429.1"/>
    <property type="molecule type" value="Genomic_DNA"/>
</dbReference>
<sequence>MEFKDIDLKKRQHYVPQFYLSHWLGREGILVRNNISKKSYPKKNTIEIAEENLFYGIKMDDVVWDLLLYKYSDDIDSNPYLKNLFNDLALLKDADAVINKGWLVVNDDEELMKFAKRNLDILNKVFLENKYSDIEGAISEIIKEMIKEQESKIITPINDKMYLNLLIFYSLQLFRTKKMISAAQENIEKLTLVRGNVEIVLDNCQKETFLKCMLYIMSFQFALKIEKECFSIKIHKNHTKINYITSDSPAIYHNDGSIAAMPLSPRLFVNFSLNKNTEAIPPTRIQFEIVDIYDPEKIKITNRLVHEFSNNFLFAKKNVDLKFDL</sequence>
<accession>A0A6N3BFV6</accession>
<dbReference type="AlphaFoldDB" id="A0A6N3BFV6"/>
<dbReference type="Pfam" id="PF14022">
    <property type="entry name" value="DUF4238"/>
    <property type="match status" value="1"/>
</dbReference>
<organism evidence="1">
    <name type="scientific">Enterobacter agglomerans</name>
    <name type="common">Erwinia herbicola</name>
    <name type="synonym">Pantoea agglomerans</name>
    <dbReference type="NCBI Taxonomy" id="549"/>
    <lineage>
        <taxon>Bacteria</taxon>
        <taxon>Pseudomonadati</taxon>
        <taxon>Pseudomonadota</taxon>
        <taxon>Gammaproteobacteria</taxon>
        <taxon>Enterobacterales</taxon>
        <taxon>Erwiniaceae</taxon>
        <taxon>Pantoea</taxon>
        <taxon>Pantoea agglomerans group</taxon>
    </lineage>
</organism>
<gene>
    <name evidence="1" type="ORF">PALFYP105_03063</name>
</gene>
<evidence type="ECO:0008006" key="2">
    <source>
        <dbReference type="Google" id="ProtNLM"/>
    </source>
</evidence>
<dbReference type="InterPro" id="IPR025332">
    <property type="entry name" value="DUF4238"/>
</dbReference>
<name>A0A6N3BFV6_ENTAG</name>
<evidence type="ECO:0000313" key="1">
    <source>
        <dbReference type="EMBL" id="VYU01429.1"/>
    </source>
</evidence>
<reference evidence="1" key="1">
    <citation type="submission" date="2019-11" db="EMBL/GenBank/DDBJ databases">
        <authorList>
            <person name="Feng L."/>
        </authorList>
    </citation>
    <scope>NUCLEOTIDE SEQUENCE</scope>
    <source>
        <strain evidence="1">PagglomeransLFYP105</strain>
    </source>
</reference>
<protein>
    <recommendedName>
        <fullName evidence="2">DUF4238 domain-containing protein</fullName>
    </recommendedName>
</protein>